<comment type="similarity">
    <text evidence="2">Belongs to the intron maturase 2 family. MatK subfamily.</text>
</comment>
<sequence>FVFSQNISDISFLHFLRLLLYQKENETLSSSEFFMRKSQFYNLLWNLQIYEFEYSLIHVWKQIYNFPSTSYWFLIDRAHFVQKITYISEQLDNEPMGKIVKKTYSIHYTRHRNTLVIGTDGDFFVKKWNQFLLLFWEKYYHLWFKSFRVGIKNLSKIPLYFLGHLLHTKGKSTSIEIQLVNYSIDTNLISEEFCTIVPIVQLIRFLAKDKFCDTFGRPICKVLWTTLTDCEIFRRFDRIIKNIFYYYSGSVKKKGLYQLHYILR</sequence>
<dbReference type="EMBL" id="KF008593">
    <property type="protein sequence ID" value="AHX59126.1"/>
    <property type="molecule type" value="Genomic_DNA"/>
</dbReference>
<dbReference type="EMBL" id="KF008591">
    <property type="protein sequence ID" value="AHX59124.1"/>
    <property type="molecule type" value="Genomic_DNA"/>
</dbReference>
<feature type="domain" description="Domain X" evidence="8">
    <location>
        <begin position="192"/>
        <end position="264"/>
    </location>
</feature>
<dbReference type="EMBL" id="KF008594">
    <property type="protein sequence ID" value="AHX59127.1"/>
    <property type="molecule type" value="Genomic_DNA"/>
</dbReference>
<keyword evidence="6" id="KW-0694">RNA-binding</keyword>
<comment type="subcellular location">
    <subcellularLocation>
        <location evidence="1">Plastid</location>
    </subcellularLocation>
</comment>
<evidence type="ECO:0000313" key="15">
    <source>
        <dbReference type="EMBL" id="AHX59125.1"/>
    </source>
</evidence>
<evidence type="ECO:0000313" key="11">
    <source>
        <dbReference type="EMBL" id="AHX59121.1"/>
    </source>
</evidence>
<geneLocation type="chloroplast" evidence="14"/>
<evidence type="ECO:0000256" key="4">
    <source>
        <dbReference type="ARBA" id="ARBA00022664"/>
    </source>
</evidence>
<evidence type="ECO:0000256" key="5">
    <source>
        <dbReference type="ARBA" id="ARBA00022694"/>
    </source>
</evidence>
<evidence type="ECO:0000313" key="13">
    <source>
        <dbReference type="EMBL" id="AHX59123.1"/>
    </source>
</evidence>
<dbReference type="EMBL" id="KF008589">
    <property type="protein sequence ID" value="AHX59122.1"/>
    <property type="molecule type" value="Genomic_DNA"/>
</dbReference>
<evidence type="ECO:0000313" key="17">
    <source>
        <dbReference type="EMBL" id="AHX59127.1"/>
    </source>
</evidence>
<comment type="function">
    <text evidence="7">Usually encoded in the trnK tRNA gene intron. Probably assists in splicing its own and other chloroplast group II introns.</text>
</comment>
<dbReference type="EMBL" id="KF008590">
    <property type="protein sequence ID" value="AHX59123.1"/>
    <property type="molecule type" value="Genomic_DNA"/>
</dbReference>
<dbReference type="GO" id="GO:0008033">
    <property type="term" value="P:tRNA processing"/>
    <property type="evidence" value="ECO:0007669"/>
    <property type="project" value="UniProtKB-KW"/>
</dbReference>
<evidence type="ECO:0000256" key="6">
    <source>
        <dbReference type="ARBA" id="ARBA00022884"/>
    </source>
</evidence>
<keyword evidence="3 7" id="KW-0934">Plastid</keyword>
<dbReference type="AlphaFoldDB" id="A0A023RD28"/>
<evidence type="ECO:0000313" key="16">
    <source>
        <dbReference type="EMBL" id="AHX59126.1"/>
    </source>
</evidence>
<evidence type="ECO:0000256" key="3">
    <source>
        <dbReference type="ARBA" id="ARBA00022640"/>
    </source>
</evidence>
<feature type="domain" description="Maturase MatK N-terminal" evidence="9">
    <location>
        <begin position="5"/>
        <end position="163"/>
    </location>
</feature>
<dbReference type="GO" id="GO:0009507">
    <property type="term" value="C:chloroplast"/>
    <property type="evidence" value="ECO:0007669"/>
    <property type="project" value="InterPro"/>
</dbReference>
<feature type="non-terminal residue" evidence="14">
    <location>
        <position position="1"/>
    </location>
</feature>
<protein>
    <submittedName>
        <fullName evidence="14">Maturase K</fullName>
    </submittedName>
</protein>
<dbReference type="PANTHER" id="PTHR34811:SF1">
    <property type="entry name" value="MATURASE K"/>
    <property type="match status" value="1"/>
</dbReference>
<dbReference type="Pfam" id="PF01348">
    <property type="entry name" value="Intron_maturas2"/>
    <property type="match status" value="1"/>
</dbReference>
<organism evidence="14">
    <name type="scientific">Hygrobiella laxifolia</name>
    <dbReference type="NCBI Taxonomy" id="209789"/>
    <lineage>
        <taxon>Eukaryota</taxon>
        <taxon>Viridiplantae</taxon>
        <taxon>Streptophyta</taxon>
        <taxon>Embryophyta</taxon>
        <taxon>Marchantiophyta</taxon>
        <taxon>Jungermanniopsida</taxon>
        <taxon>Jungermanniidae</taxon>
        <taxon>Jungermanniales</taxon>
        <taxon>Jungermanniineae</taxon>
        <taxon>Antheliaceae</taxon>
        <taxon>Hygrobiella</taxon>
    </lineage>
</organism>
<name>A0A023RD28_9MARC</name>
<dbReference type="GO" id="GO:0003723">
    <property type="term" value="F:RNA binding"/>
    <property type="evidence" value="ECO:0007669"/>
    <property type="project" value="UniProtKB-KW"/>
</dbReference>
<keyword evidence="5" id="KW-0819">tRNA processing</keyword>
<reference evidence="14" key="1">
    <citation type="journal article" date="2014" name="Plant Syst. Evol.">
        <title>Two new species of the liverwort genus Hygrobiella spruce (Marchantiophyta) described from the North Pacific based on integrative taxonomy.</title>
        <authorList>
            <person name="Bakalin V.A."/>
            <person name="Vilnet A.A."/>
        </authorList>
    </citation>
    <scope>NUCLEOTIDE SEQUENCE</scope>
    <source>
        <strain evidence="12">A47</strain>
        <strain evidence="10">A47e</strain>
        <strain evidence="11">A47h</strain>
        <strain evidence="13">A47m</strain>
        <strain evidence="14">A47p</strain>
        <strain evidence="15">A47t</strain>
        <strain evidence="17">A47u</strain>
        <strain evidence="16">A47v</strain>
    </source>
</reference>
<dbReference type="EMBL" id="KF008588">
    <property type="protein sequence ID" value="AHX59121.1"/>
    <property type="molecule type" value="Genomic_DNA"/>
</dbReference>
<dbReference type="GO" id="GO:0006397">
    <property type="term" value="P:mRNA processing"/>
    <property type="evidence" value="ECO:0007669"/>
    <property type="project" value="UniProtKB-KW"/>
</dbReference>
<keyword evidence="7 14" id="KW-0150">Chloroplast</keyword>
<dbReference type="EMBL" id="KF008592">
    <property type="protein sequence ID" value="AHX59125.1"/>
    <property type="molecule type" value="Genomic_DNA"/>
</dbReference>
<evidence type="ECO:0000313" key="10">
    <source>
        <dbReference type="EMBL" id="AHX59120.1"/>
    </source>
</evidence>
<dbReference type="InterPro" id="IPR024942">
    <property type="entry name" value="Maturase_MatK_N"/>
</dbReference>
<dbReference type="PANTHER" id="PTHR34811">
    <property type="entry name" value="MATURASE K"/>
    <property type="match status" value="1"/>
</dbReference>
<dbReference type="InterPro" id="IPR024937">
    <property type="entry name" value="Domain_X"/>
</dbReference>
<accession>A0A023RD28</accession>
<evidence type="ECO:0000256" key="2">
    <source>
        <dbReference type="ARBA" id="ARBA00006621"/>
    </source>
</evidence>
<dbReference type="Pfam" id="PF01824">
    <property type="entry name" value="MatK_N"/>
    <property type="match status" value="1"/>
</dbReference>
<proteinExistence type="inferred from homology"/>
<evidence type="ECO:0000313" key="12">
    <source>
        <dbReference type="EMBL" id="AHX59122.1"/>
    </source>
</evidence>
<evidence type="ECO:0000259" key="8">
    <source>
        <dbReference type="Pfam" id="PF01348"/>
    </source>
</evidence>
<dbReference type="EMBL" id="KF008587">
    <property type="protein sequence ID" value="AHX59120.1"/>
    <property type="molecule type" value="Genomic_DNA"/>
</dbReference>
<keyword evidence="4" id="KW-0507">mRNA processing</keyword>
<evidence type="ECO:0000256" key="1">
    <source>
        <dbReference type="ARBA" id="ARBA00004474"/>
    </source>
</evidence>
<dbReference type="InterPro" id="IPR002866">
    <property type="entry name" value="Maturase_MatK"/>
</dbReference>
<evidence type="ECO:0000256" key="7">
    <source>
        <dbReference type="RuleBase" id="RU004226"/>
    </source>
</evidence>
<feature type="non-terminal residue" evidence="14">
    <location>
        <position position="264"/>
    </location>
</feature>
<evidence type="ECO:0000313" key="14">
    <source>
        <dbReference type="EMBL" id="AHX59124.1"/>
    </source>
</evidence>
<evidence type="ECO:0000259" key="9">
    <source>
        <dbReference type="Pfam" id="PF01824"/>
    </source>
</evidence>
<gene>
    <name evidence="14" type="primary">matK</name>
</gene>